<dbReference type="EMBL" id="LAZR01016578">
    <property type="protein sequence ID" value="KKM03906.1"/>
    <property type="molecule type" value="Genomic_DNA"/>
</dbReference>
<evidence type="ECO:0000313" key="1">
    <source>
        <dbReference type="EMBL" id="KKM03906.1"/>
    </source>
</evidence>
<dbReference type="InterPro" id="IPR011335">
    <property type="entry name" value="Restrct_endonuc-II-like"/>
</dbReference>
<organism evidence="1">
    <name type="scientific">marine sediment metagenome</name>
    <dbReference type="NCBI Taxonomy" id="412755"/>
    <lineage>
        <taxon>unclassified sequences</taxon>
        <taxon>metagenomes</taxon>
        <taxon>ecological metagenomes</taxon>
    </lineage>
</organism>
<gene>
    <name evidence="1" type="ORF">LCGC14_1769740</name>
</gene>
<proteinExistence type="predicted"/>
<dbReference type="Gene3D" id="3.90.320.10">
    <property type="match status" value="1"/>
</dbReference>
<comment type="caution">
    <text evidence="1">The sequence shown here is derived from an EMBL/GenBank/DDBJ whole genome shotgun (WGS) entry which is preliminary data.</text>
</comment>
<dbReference type="SUPFAM" id="SSF52980">
    <property type="entry name" value="Restriction endonuclease-like"/>
    <property type="match status" value="1"/>
</dbReference>
<sequence>MKLDTGRRSKRLGMSQIGEECKRRIWYGFRWANPEGKLPARIKRLFGDGDRAEGTVIEALLQIGITVTDRQKGFSGFAGHAYGYIDGIAHGVIEAPKTPHLLEVKSMKNKLYQKLLKYGIKKTYPKHYAQCQRYMKANNLERTIYCAYNKDDSSIHVIRIKANKSFQRDALRLEMEIILAEEPPERRWENDQNYNCRFCPHIDTCWHGTGAQKNCRTCKFIDLEDDGKWSCTFGIGDVELSHKFMMKGCENYSQIEDI</sequence>
<dbReference type="InterPro" id="IPR011604">
    <property type="entry name" value="PDDEXK-like_dom_sf"/>
</dbReference>
<evidence type="ECO:0008006" key="2">
    <source>
        <dbReference type="Google" id="ProtNLM"/>
    </source>
</evidence>
<accession>A0A0F9JDK5</accession>
<protein>
    <recommendedName>
        <fullName evidence="2">YqaJ viral recombinase domain-containing protein</fullName>
    </recommendedName>
</protein>
<dbReference type="AlphaFoldDB" id="A0A0F9JDK5"/>
<reference evidence="1" key="1">
    <citation type="journal article" date="2015" name="Nature">
        <title>Complex archaea that bridge the gap between prokaryotes and eukaryotes.</title>
        <authorList>
            <person name="Spang A."/>
            <person name="Saw J.H."/>
            <person name="Jorgensen S.L."/>
            <person name="Zaremba-Niedzwiedzka K."/>
            <person name="Martijn J."/>
            <person name="Lind A.E."/>
            <person name="van Eijk R."/>
            <person name="Schleper C."/>
            <person name="Guy L."/>
            <person name="Ettema T.J."/>
        </authorList>
    </citation>
    <scope>NUCLEOTIDE SEQUENCE</scope>
</reference>
<name>A0A0F9JDK5_9ZZZZ</name>